<evidence type="ECO:0000313" key="3">
    <source>
        <dbReference type="RefSeq" id="XP_034092892.1"/>
    </source>
</evidence>
<dbReference type="InParanoid" id="A0A6P8WYY3"/>
<feature type="region of interest" description="Disordered" evidence="1">
    <location>
        <begin position="1"/>
        <end position="148"/>
    </location>
</feature>
<gene>
    <name evidence="3" type="primary">LOC117560179</name>
</gene>
<organism evidence="2 3">
    <name type="scientific">Gymnodraco acuticeps</name>
    <name type="common">Antarctic dragonfish</name>
    <dbReference type="NCBI Taxonomy" id="8218"/>
    <lineage>
        <taxon>Eukaryota</taxon>
        <taxon>Metazoa</taxon>
        <taxon>Chordata</taxon>
        <taxon>Craniata</taxon>
        <taxon>Vertebrata</taxon>
        <taxon>Euteleostomi</taxon>
        <taxon>Actinopterygii</taxon>
        <taxon>Neopterygii</taxon>
        <taxon>Teleostei</taxon>
        <taxon>Neoteleostei</taxon>
        <taxon>Acanthomorphata</taxon>
        <taxon>Eupercaria</taxon>
        <taxon>Perciformes</taxon>
        <taxon>Notothenioidei</taxon>
        <taxon>Bathydraconidae</taxon>
        <taxon>Gymnodraco</taxon>
    </lineage>
</organism>
<dbReference type="KEGG" id="gacu:117560179"/>
<protein>
    <submittedName>
        <fullName evidence="3">Uncharacterized protein LOC117560179</fullName>
    </submittedName>
</protein>
<accession>A0A6P8WYY3</accession>
<feature type="compositionally biased region" description="Basic and acidic residues" evidence="1">
    <location>
        <begin position="16"/>
        <end position="27"/>
    </location>
</feature>
<feature type="compositionally biased region" description="Basic and acidic residues" evidence="1">
    <location>
        <begin position="62"/>
        <end position="74"/>
    </location>
</feature>
<keyword evidence="2" id="KW-1185">Reference proteome</keyword>
<feature type="compositionally biased region" description="Low complexity" evidence="1">
    <location>
        <begin position="46"/>
        <end position="60"/>
    </location>
</feature>
<name>A0A6P8WYY3_GYMAC</name>
<sequence>MRDVEKSPAASAVSRAAEEKKDTEKGPAKATKAALAVGEERDIEESPAGKANAAAAVSIAAEEEKAGEKDKQDPGEGTSGWKPNIDGAGPKRSSGDEEADGERRQNAGRREGKGKIDGGNNGERKRDDEKKERGERAAEGGREKDEDEVEYLVERTLQVNVEAKLEHQHTNSSLWKLQGYAAAYLASLYGHRLGVFINMTDLEVSEAVHGDKDDYLLNMTHHKKRAQEEEEAEEAGMKKRTPRVTRSHADLNKRRCRIMLSPLKRTSPCKRPQHLRPRRSRKGTPRKRFP</sequence>
<dbReference type="GeneID" id="117560179"/>
<feature type="compositionally biased region" description="Basic and acidic residues" evidence="1">
    <location>
        <begin position="101"/>
        <end position="144"/>
    </location>
</feature>
<feature type="compositionally biased region" description="Basic residues" evidence="1">
    <location>
        <begin position="267"/>
        <end position="290"/>
    </location>
</feature>
<proteinExistence type="predicted"/>
<evidence type="ECO:0000256" key="1">
    <source>
        <dbReference type="SAM" id="MobiDB-lite"/>
    </source>
</evidence>
<dbReference type="RefSeq" id="XP_034092892.1">
    <property type="nucleotide sequence ID" value="XM_034237001.1"/>
</dbReference>
<dbReference type="AlphaFoldDB" id="A0A6P8WYY3"/>
<evidence type="ECO:0000313" key="2">
    <source>
        <dbReference type="Proteomes" id="UP000515161"/>
    </source>
</evidence>
<reference evidence="3" key="1">
    <citation type="submission" date="2025-08" db="UniProtKB">
        <authorList>
            <consortium name="RefSeq"/>
        </authorList>
    </citation>
    <scope>IDENTIFICATION</scope>
</reference>
<dbReference type="Proteomes" id="UP000515161">
    <property type="component" value="Unplaced"/>
</dbReference>
<feature type="region of interest" description="Disordered" evidence="1">
    <location>
        <begin position="225"/>
        <end position="290"/>
    </location>
</feature>